<comment type="subcellular location">
    <subcellularLocation>
        <location evidence="1">Membrane</location>
        <topology evidence="1">Multi-pass membrane protein</topology>
    </subcellularLocation>
</comment>
<proteinExistence type="predicted"/>
<evidence type="ECO:0000313" key="10">
    <source>
        <dbReference type="Proteomes" id="UP000264330"/>
    </source>
</evidence>
<organism evidence="9 10">
    <name type="scientific">Zunongwangia profunda</name>
    <dbReference type="NCBI Taxonomy" id="398743"/>
    <lineage>
        <taxon>Bacteria</taxon>
        <taxon>Pseudomonadati</taxon>
        <taxon>Bacteroidota</taxon>
        <taxon>Flavobacteriia</taxon>
        <taxon>Flavobacteriales</taxon>
        <taxon>Flavobacteriaceae</taxon>
        <taxon>Zunongwangia</taxon>
    </lineage>
</organism>
<keyword evidence="2" id="KW-0813">Transport</keyword>
<dbReference type="PANTHER" id="PTHR45711">
    <property type="entry name" value="CHLORIDE CHANNEL PROTEIN"/>
    <property type="match status" value="1"/>
</dbReference>
<dbReference type="Proteomes" id="UP000264330">
    <property type="component" value="Unassembled WGS sequence"/>
</dbReference>
<dbReference type="EMBL" id="DPMF01000327">
    <property type="protein sequence ID" value="HCV82177.1"/>
    <property type="molecule type" value="Genomic_DNA"/>
</dbReference>
<sequence length="452" mass="48872">MGKTAYFYKVAQRNIKADAKNVKVLLYSLIIGIIAGLLSSAFRICISKIENLREKLYGNFDFSLSPILEGIGLILLIIGAIQIALFLVKKFAPEAGGSGIQEIEGALDEVRPTRWKRVLPVKFIASIFSLGSGMLLGREGPTVQIGANVGKMVKELFKQEDEQNNPLLSAGAAAGLAGAFNAPLSGIVFVIEEMHGHFKFNFYSVAAIMIGSGTSDLIARYLIGEDTALSIKIFSSPDISEIWFFGLLGLLFSFIGYLFNSALLKSLDLFGKLKNPILVFSIGLGIIIAILSIYFPDMTGAGYNTIKDVLGHSFTIWVLIVMFVGRFILSILSYSSGVPGGIFAPLLSLGAILGMIFGYTIQHFNPHLVNETGVYAVAGMAAIFASTVRAPLTGIMLAIEITSNYELTLPLIITTVTASVFTAFLGNKPIYTSLLERTIRHAKQTKAQIEQS</sequence>
<feature type="transmembrane region" description="Helical" evidence="8">
    <location>
        <begin position="202"/>
        <end position="223"/>
    </location>
</feature>
<feature type="transmembrane region" description="Helical" evidence="8">
    <location>
        <begin position="314"/>
        <end position="334"/>
    </location>
</feature>
<keyword evidence="7" id="KW-0868">Chloride</keyword>
<dbReference type="GO" id="GO:0005247">
    <property type="term" value="F:voltage-gated chloride channel activity"/>
    <property type="evidence" value="ECO:0007669"/>
    <property type="project" value="TreeGrafter"/>
</dbReference>
<protein>
    <submittedName>
        <fullName evidence="9">H(+)/Cl(-) exchange transporter ClcA</fullName>
    </submittedName>
</protein>
<feature type="transmembrane region" description="Helical" evidence="8">
    <location>
        <begin position="243"/>
        <end position="264"/>
    </location>
</feature>
<feature type="transmembrane region" description="Helical" evidence="8">
    <location>
        <begin position="404"/>
        <end position="425"/>
    </location>
</feature>
<dbReference type="Pfam" id="PF00654">
    <property type="entry name" value="Voltage_CLC"/>
    <property type="match status" value="1"/>
</dbReference>
<evidence type="ECO:0000256" key="3">
    <source>
        <dbReference type="ARBA" id="ARBA00022692"/>
    </source>
</evidence>
<evidence type="ECO:0000256" key="2">
    <source>
        <dbReference type="ARBA" id="ARBA00022448"/>
    </source>
</evidence>
<keyword evidence="4 8" id="KW-1133">Transmembrane helix</keyword>
<evidence type="ECO:0000256" key="1">
    <source>
        <dbReference type="ARBA" id="ARBA00004141"/>
    </source>
</evidence>
<dbReference type="InterPro" id="IPR014743">
    <property type="entry name" value="Cl-channel_core"/>
</dbReference>
<evidence type="ECO:0000256" key="5">
    <source>
        <dbReference type="ARBA" id="ARBA00023065"/>
    </source>
</evidence>
<dbReference type="PRINTS" id="PR00762">
    <property type="entry name" value="CLCHANNEL"/>
</dbReference>
<evidence type="ECO:0000313" key="9">
    <source>
        <dbReference type="EMBL" id="HCV82177.1"/>
    </source>
</evidence>
<dbReference type="RefSeq" id="WP_013073934.1">
    <property type="nucleotide sequence ID" value="NZ_CAJXAW010000094.1"/>
</dbReference>
<feature type="transmembrane region" description="Helical" evidence="8">
    <location>
        <begin position="276"/>
        <end position="294"/>
    </location>
</feature>
<comment type="caution">
    <text evidence="9">The sequence shown here is derived from an EMBL/GenBank/DDBJ whole genome shotgun (WGS) entry which is preliminary data.</text>
</comment>
<evidence type="ECO:0000256" key="4">
    <source>
        <dbReference type="ARBA" id="ARBA00022989"/>
    </source>
</evidence>
<evidence type="ECO:0000256" key="6">
    <source>
        <dbReference type="ARBA" id="ARBA00023136"/>
    </source>
</evidence>
<dbReference type="PANTHER" id="PTHR45711:SF6">
    <property type="entry name" value="CHLORIDE CHANNEL PROTEIN"/>
    <property type="match status" value="1"/>
</dbReference>
<evidence type="ECO:0000256" key="8">
    <source>
        <dbReference type="SAM" id="Phobius"/>
    </source>
</evidence>
<dbReference type="Gene3D" id="1.10.3080.10">
    <property type="entry name" value="Clc chloride channel"/>
    <property type="match status" value="1"/>
</dbReference>
<name>A0A3D5J2F3_9FLAO</name>
<feature type="transmembrane region" description="Helical" evidence="8">
    <location>
        <begin position="373"/>
        <end position="392"/>
    </location>
</feature>
<dbReference type="GO" id="GO:0005886">
    <property type="term" value="C:plasma membrane"/>
    <property type="evidence" value="ECO:0007669"/>
    <property type="project" value="TreeGrafter"/>
</dbReference>
<reference evidence="9 10" key="1">
    <citation type="journal article" date="2018" name="Nat. Biotechnol.">
        <title>A standardized bacterial taxonomy based on genome phylogeny substantially revises the tree of life.</title>
        <authorList>
            <person name="Parks D.H."/>
            <person name="Chuvochina M."/>
            <person name="Waite D.W."/>
            <person name="Rinke C."/>
            <person name="Skarshewski A."/>
            <person name="Chaumeil P.A."/>
            <person name="Hugenholtz P."/>
        </authorList>
    </citation>
    <scope>NUCLEOTIDE SEQUENCE [LARGE SCALE GENOMIC DNA]</scope>
    <source>
        <strain evidence="9">UBA9359</strain>
    </source>
</reference>
<feature type="transmembrane region" description="Helical" evidence="8">
    <location>
        <begin position="167"/>
        <end position="190"/>
    </location>
</feature>
<feature type="transmembrane region" description="Helical" evidence="8">
    <location>
        <begin position="67"/>
        <end position="88"/>
    </location>
</feature>
<keyword evidence="6 8" id="KW-0472">Membrane</keyword>
<accession>A0A3D5J2F3</accession>
<dbReference type="NCBIfam" id="NF003640">
    <property type="entry name" value="PRK05277.1"/>
    <property type="match status" value="1"/>
</dbReference>
<feature type="transmembrane region" description="Helical" evidence="8">
    <location>
        <begin position="24"/>
        <end position="46"/>
    </location>
</feature>
<dbReference type="SUPFAM" id="SSF81340">
    <property type="entry name" value="Clc chloride channel"/>
    <property type="match status" value="1"/>
</dbReference>
<gene>
    <name evidence="9" type="ORF">DGQ38_14110</name>
</gene>
<dbReference type="AlphaFoldDB" id="A0A3D5J2F3"/>
<dbReference type="CDD" id="cd01031">
    <property type="entry name" value="EriC"/>
    <property type="match status" value="1"/>
</dbReference>
<evidence type="ECO:0000256" key="7">
    <source>
        <dbReference type="ARBA" id="ARBA00023214"/>
    </source>
</evidence>
<dbReference type="InterPro" id="IPR001807">
    <property type="entry name" value="ClC"/>
</dbReference>
<dbReference type="OMA" id="FRWIIDH"/>
<keyword evidence="5" id="KW-0406">Ion transport</keyword>
<keyword evidence="3 8" id="KW-0812">Transmembrane</keyword>
<feature type="transmembrane region" description="Helical" evidence="8">
    <location>
        <begin position="341"/>
        <end position="361"/>
    </location>
</feature>